<name>A0ABT9VUU8_9BACI</name>
<evidence type="ECO:0000313" key="2">
    <source>
        <dbReference type="Proteomes" id="UP001235840"/>
    </source>
</evidence>
<organism evidence="1 2">
    <name type="scientific">Caldalkalibacillus horti</name>
    <dbReference type="NCBI Taxonomy" id="77523"/>
    <lineage>
        <taxon>Bacteria</taxon>
        <taxon>Bacillati</taxon>
        <taxon>Bacillota</taxon>
        <taxon>Bacilli</taxon>
        <taxon>Bacillales</taxon>
        <taxon>Bacillaceae</taxon>
        <taxon>Caldalkalibacillus</taxon>
    </lineage>
</organism>
<dbReference type="EMBL" id="JAUSTY010000002">
    <property type="protein sequence ID" value="MDQ0164767.1"/>
    <property type="molecule type" value="Genomic_DNA"/>
</dbReference>
<accession>A0ABT9VUU8</accession>
<protein>
    <recommendedName>
        <fullName evidence="3">Transposase</fullName>
    </recommendedName>
</protein>
<comment type="caution">
    <text evidence="1">The sequence shown here is derived from an EMBL/GenBank/DDBJ whole genome shotgun (WGS) entry which is preliminary data.</text>
</comment>
<sequence length="43" mass="5284">MKVDGLQLYPELSERFSVRKKGANWVYAYRHSCRLHRWRCKTN</sequence>
<proteinExistence type="predicted"/>
<keyword evidence="2" id="KW-1185">Reference proteome</keyword>
<evidence type="ECO:0008006" key="3">
    <source>
        <dbReference type="Google" id="ProtNLM"/>
    </source>
</evidence>
<evidence type="ECO:0000313" key="1">
    <source>
        <dbReference type="EMBL" id="MDQ0164767.1"/>
    </source>
</evidence>
<reference evidence="1 2" key="1">
    <citation type="submission" date="2023-07" db="EMBL/GenBank/DDBJ databases">
        <title>Genomic Encyclopedia of Type Strains, Phase IV (KMG-IV): sequencing the most valuable type-strain genomes for metagenomic binning, comparative biology and taxonomic classification.</title>
        <authorList>
            <person name="Goeker M."/>
        </authorList>
    </citation>
    <scope>NUCLEOTIDE SEQUENCE [LARGE SCALE GENOMIC DNA]</scope>
    <source>
        <strain evidence="1 2">DSM 12751</strain>
    </source>
</reference>
<gene>
    <name evidence="1" type="ORF">J2S11_000667</name>
</gene>
<dbReference type="Proteomes" id="UP001235840">
    <property type="component" value="Unassembled WGS sequence"/>
</dbReference>